<accession>A0A565CFF2</accession>
<dbReference type="PANTHER" id="PTHR13068">
    <property type="entry name" value="CGI-12 PROTEIN-RELATED"/>
    <property type="match status" value="1"/>
</dbReference>
<keyword evidence="5" id="KW-1185">Reference proteome</keyword>
<organism evidence="4 5">
    <name type="scientific">Arabis nemorensis</name>
    <dbReference type="NCBI Taxonomy" id="586526"/>
    <lineage>
        <taxon>Eukaryota</taxon>
        <taxon>Viridiplantae</taxon>
        <taxon>Streptophyta</taxon>
        <taxon>Embryophyta</taxon>
        <taxon>Tracheophyta</taxon>
        <taxon>Spermatophyta</taxon>
        <taxon>Magnoliopsida</taxon>
        <taxon>eudicotyledons</taxon>
        <taxon>Gunneridae</taxon>
        <taxon>Pentapetalae</taxon>
        <taxon>rosids</taxon>
        <taxon>malvids</taxon>
        <taxon>Brassicales</taxon>
        <taxon>Brassicaceae</taxon>
        <taxon>Arabideae</taxon>
        <taxon>Arabis</taxon>
    </lineage>
</organism>
<comment type="caution">
    <text evidence="4">The sequence shown here is derived from an EMBL/GenBank/DDBJ whole genome shotgun (WGS) entry which is preliminary data.</text>
</comment>
<dbReference type="Gene3D" id="1.25.70.10">
    <property type="entry name" value="Transcription termination factor 3, mitochondrial"/>
    <property type="match status" value="2"/>
</dbReference>
<keyword evidence="2" id="KW-0804">Transcription</keyword>
<gene>
    <name evidence="4" type="ORF">ANE_LOCUS22837</name>
</gene>
<name>A0A565CFF2_9BRAS</name>
<dbReference type="GO" id="GO:0005737">
    <property type="term" value="C:cytoplasm"/>
    <property type="evidence" value="ECO:0007669"/>
    <property type="project" value="UniProtKB-ARBA"/>
</dbReference>
<dbReference type="Pfam" id="PF02536">
    <property type="entry name" value="mTERF"/>
    <property type="match status" value="1"/>
</dbReference>
<keyword evidence="3" id="KW-0809">Transit peptide</keyword>
<evidence type="ECO:0000313" key="5">
    <source>
        <dbReference type="Proteomes" id="UP000489600"/>
    </source>
</evidence>
<dbReference type="OrthoDB" id="764594at2759"/>
<protein>
    <recommendedName>
        <fullName evidence="6">Transcription termination factor MTEF18, mitochondrial-like</fullName>
    </recommendedName>
</protein>
<dbReference type="Proteomes" id="UP000489600">
    <property type="component" value="Unassembled WGS sequence"/>
</dbReference>
<dbReference type="InterPro" id="IPR038538">
    <property type="entry name" value="MTERF_sf"/>
</dbReference>
<dbReference type="GO" id="GO:0006353">
    <property type="term" value="P:DNA-templated transcription termination"/>
    <property type="evidence" value="ECO:0007669"/>
    <property type="project" value="UniProtKB-KW"/>
</dbReference>
<reference evidence="4" key="1">
    <citation type="submission" date="2019-07" db="EMBL/GenBank/DDBJ databases">
        <authorList>
            <person name="Dittberner H."/>
        </authorList>
    </citation>
    <scope>NUCLEOTIDE SEQUENCE [LARGE SCALE GENOMIC DNA]</scope>
</reference>
<dbReference type="AlphaFoldDB" id="A0A565CFF2"/>
<proteinExistence type="inferred from homology"/>
<dbReference type="PANTHER" id="PTHR13068:SF103">
    <property type="entry name" value="MITOCHONDRIAL TRANSCRIPTION TERMINATION FACTOR FAMILY PROTEIN"/>
    <property type="match status" value="1"/>
</dbReference>
<evidence type="ECO:0008006" key="6">
    <source>
        <dbReference type="Google" id="ProtNLM"/>
    </source>
</evidence>
<sequence>MLLLPRYQKKVHILLNMITHFNNSIAVSSIRHQNQVPPTPRFDLSRVSFTVRCFQIQSCVRRDKSELQQHSSQLPTRFFVNPVSRAIRNQAQEALFDYLHSTRSLSFTDAEHISKNSPHFMSNILSKIDDDNQKDISRALTRFFRYNPINEFEPFFESLGLCPSEFEPFLPQQLMFLSDDGIMFENFHALCNYGIPRGKIGRMYKEAREIFRYESGMLASKLGAYEDLGLSKGTVIKLVTSCPLLLVGGIDGEFASVFDKLKGLQVGFDWLGRYLSDRKTYSWRRILEAIEFLDKVGCKEEKLSSLLKMYPALVLEGSGKKFYVLFGRLFKVGLQVNEIYGLFIDNPEMLSDKCVRNIQKTLDFLIAIRMETQFITKILLSHMELIGSCSLQAPRTACISLGVRQDELCQILKKEPLRLFSFVSATKKIKSKHLSEDSRKHAEKTAFLMRLGYLENSDEMVKALKQFRGRGDQLQERFDCLVKAGLSHSVVTEIIKHAPIVLNLSKDVLEKKIHSLTKLLGYPIESLVSFPAYLCYDMQRIQNRFSMYLWLRERDAAKPMLSPSTILTCGDARFVKYFVNVHPDGPAIWESINQSST</sequence>
<dbReference type="EMBL" id="CABITT030000007">
    <property type="protein sequence ID" value="VVB12393.1"/>
    <property type="molecule type" value="Genomic_DNA"/>
</dbReference>
<keyword evidence="2" id="KW-0805">Transcription regulation</keyword>
<evidence type="ECO:0000256" key="1">
    <source>
        <dbReference type="ARBA" id="ARBA00007692"/>
    </source>
</evidence>
<evidence type="ECO:0000256" key="3">
    <source>
        <dbReference type="ARBA" id="ARBA00022946"/>
    </source>
</evidence>
<dbReference type="FunFam" id="1.25.70.10:FF:000019">
    <property type="entry name" value="mTERF family protein"/>
    <property type="match status" value="1"/>
</dbReference>
<evidence type="ECO:0000256" key="2">
    <source>
        <dbReference type="ARBA" id="ARBA00022472"/>
    </source>
</evidence>
<comment type="similarity">
    <text evidence="1">Belongs to the mTERF family.</text>
</comment>
<keyword evidence="2" id="KW-0806">Transcription termination</keyword>
<dbReference type="SMART" id="SM00733">
    <property type="entry name" value="Mterf"/>
    <property type="match status" value="5"/>
</dbReference>
<dbReference type="GO" id="GO:0003676">
    <property type="term" value="F:nucleic acid binding"/>
    <property type="evidence" value="ECO:0007669"/>
    <property type="project" value="InterPro"/>
</dbReference>
<dbReference type="InterPro" id="IPR003690">
    <property type="entry name" value="MTERF"/>
</dbReference>
<evidence type="ECO:0000313" key="4">
    <source>
        <dbReference type="EMBL" id="VVB12393.1"/>
    </source>
</evidence>